<evidence type="ECO:0000259" key="2">
    <source>
        <dbReference type="PROSITE" id="PS50943"/>
    </source>
</evidence>
<accession>A0ABS5I8T7</accession>
<proteinExistence type="predicted"/>
<evidence type="ECO:0000313" key="4">
    <source>
        <dbReference type="Proteomes" id="UP000680714"/>
    </source>
</evidence>
<dbReference type="CDD" id="cd00093">
    <property type="entry name" value="HTH_XRE"/>
    <property type="match status" value="1"/>
</dbReference>
<dbReference type="SMART" id="SM00530">
    <property type="entry name" value="HTH_XRE"/>
    <property type="match status" value="1"/>
</dbReference>
<organism evidence="3 4">
    <name type="scientific">Magnetospirillum sulfuroxidans</name>
    <dbReference type="NCBI Taxonomy" id="611300"/>
    <lineage>
        <taxon>Bacteria</taxon>
        <taxon>Pseudomonadati</taxon>
        <taxon>Pseudomonadota</taxon>
        <taxon>Alphaproteobacteria</taxon>
        <taxon>Rhodospirillales</taxon>
        <taxon>Rhodospirillaceae</taxon>
        <taxon>Magnetospirillum</taxon>
    </lineage>
</organism>
<dbReference type="SUPFAM" id="SSF47413">
    <property type="entry name" value="lambda repressor-like DNA-binding domains"/>
    <property type="match status" value="1"/>
</dbReference>
<dbReference type="InterPro" id="IPR018065">
    <property type="entry name" value="Ribosomal_eL34_CS"/>
</dbReference>
<comment type="caution">
    <text evidence="3">The sequence shown here is derived from an EMBL/GenBank/DDBJ whole genome shotgun (WGS) entry which is preliminary data.</text>
</comment>
<dbReference type="Proteomes" id="UP000680714">
    <property type="component" value="Unassembled WGS sequence"/>
</dbReference>
<reference evidence="3 4" key="1">
    <citation type="submission" date="2021-04" db="EMBL/GenBank/DDBJ databases">
        <title>Magnetospirillum sulfuroxidans sp. nov., a facultative chemolithoautotrophic sulfur-oxidizing alphaproteobacterium isolated from freshwater sediment and proposals for Paramagetospirillum gen. nov., and Magnetospirillaceae fam. nov.</title>
        <authorList>
            <person name="Koziaeva V."/>
            <person name="Geelhoed J.S."/>
            <person name="Sorokin D.Y."/>
            <person name="Grouzdev D.S."/>
        </authorList>
    </citation>
    <scope>NUCLEOTIDE SEQUENCE [LARGE SCALE GENOMIC DNA]</scope>
    <source>
        <strain evidence="3 4">J10</strain>
    </source>
</reference>
<dbReference type="InterPro" id="IPR010982">
    <property type="entry name" value="Lambda_DNA-bd_dom_sf"/>
</dbReference>
<dbReference type="Pfam" id="PF01381">
    <property type="entry name" value="HTH_3"/>
    <property type="match status" value="1"/>
</dbReference>
<feature type="domain" description="HTH cro/C1-type" evidence="2">
    <location>
        <begin position="42"/>
        <end position="96"/>
    </location>
</feature>
<dbReference type="EMBL" id="JAGTUF010000001">
    <property type="protein sequence ID" value="MBR9970830.1"/>
    <property type="molecule type" value="Genomic_DNA"/>
</dbReference>
<evidence type="ECO:0000256" key="1">
    <source>
        <dbReference type="SAM" id="MobiDB-lite"/>
    </source>
</evidence>
<dbReference type="InterPro" id="IPR001387">
    <property type="entry name" value="Cro/C1-type_HTH"/>
</dbReference>
<evidence type="ECO:0000313" key="3">
    <source>
        <dbReference type="EMBL" id="MBR9970830.1"/>
    </source>
</evidence>
<dbReference type="PROSITE" id="PS01145">
    <property type="entry name" value="RIBOSOMAL_L34E"/>
    <property type="match status" value="1"/>
</dbReference>
<name>A0ABS5I8T7_9PROT</name>
<keyword evidence="4" id="KW-1185">Reference proteome</keyword>
<dbReference type="Gene3D" id="1.10.260.40">
    <property type="entry name" value="lambda repressor-like DNA-binding domains"/>
    <property type="match status" value="1"/>
</dbReference>
<protein>
    <submittedName>
        <fullName evidence="3">Helix-turn-helix domain-containing protein</fullName>
    </submittedName>
</protein>
<dbReference type="PROSITE" id="PS50943">
    <property type="entry name" value="HTH_CROC1"/>
    <property type="match status" value="1"/>
</dbReference>
<feature type="compositionally biased region" description="Polar residues" evidence="1">
    <location>
        <begin position="1"/>
        <end position="23"/>
    </location>
</feature>
<gene>
    <name evidence="3" type="ORF">KEC16_03775</name>
</gene>
<feature type="region of interest" description="Disordered" evidence="1">
    <location>
        <begin position="1"/>
        <end position="35"/>
    </location>
</feature>
<sequence>MLHQQTMEVPTMSSPTNSRQSARGRTPSGLPNPVDVHVGVRIRQRRTLLGLSQGQLAEALGLTFQQVQKYERGANRVSASRLHDLSHALDVPVSFFFDAMADAVKAASPRAMAMAEFEPDPAGRDPLPDRDPLASREALELVRDYYAITNPAARAGVKSLARALARGFTVTTGAEE</sequence>